<dbReference type="Gene3D" id="2.40.30.170">
    <property type="match status" value="1"/>
</dbReference>
<dbReference type="PANTHER" id="PTHR30386">
    <property type="entry name" value="MEMBRANE FUSION SUBUNIT OF EMRAB-TOLC MULTIDRUG EFFLUX PUMP"/>
    <property type="match status" value="1"/>
</dbReference>
<proteinExistence type="predicted"/>
<dbReference type="Pfam" id="PF26002">
    <property type="entry name" value="Beta-barrel_AprE"/>
    <property type="match status" value="1"/>
</dbReference>
<evidence type="ECO:0000256" key="2">
    <source>
        <dbReference type="SAM" id="Phobius"/>
    </source>
</evidence>
<dbReference type="InterPro" id="IPR058982">
    <property type="entry name" value="Beta-barrel_AprE"/>
</dbReference>
<dbReference type="Proteomes" id="UP000271227">
    <property type="component" value="Unassembled WGS sequence"/>
</dbReference>
<dbReference type="AlphaFoldDB" id="A0A3M0CL26"/>
<keyword evidence="5" id="KW-1185">Reference proteome</keyword>
<dbReference type="EMBL" id="REFR01000011">
    <property type="protein sequence ID" value="RMB07769.1"/>
    <property type="molecule type" value="Genomic_DNA"/>
</dbReference>
<evidence type="ECO:0000313" key="4">
    <source>
        <dbReference type="EMBL" id="RMB07769.1"/>
    </source>
</evidence>
<keyword evidence="2" id="KW-0812">Transmembrane</keyword>
<evidence type="ECO:0000256" key="1">
    <source>
        <dbReference type="SAM" id="Coils"/>
    </source>
</evidence>
<keyword evidence="2" id="KW-1133">Transmembrane helix</keyword>
<dbReference type="InterPro" id="IPR050739">
    <property type="entry name" value="MFP"/>
</dbReference>
<feature type="transmembrane region" description="Helical" evidence="2">
    <location>
        <begin position="12"/>
        <end position="33"/>
    </location>
</feature>
<evidence type="ECO:0000259" key="3">
    <source>
        <dbReference type="Pfam" id="PF26002"/>
    </source>
</evidence>
<keyword evidence="1" id="KW-0175">Coiled coil</keyword>
<sequence length="398" mass="45496">MWGDILIVRPHSTGFVAAIICMIIVAIGLYLYFGHYSLKVNGTGELIPKSGIAKIYSNKKGIVSTVFIKDGDHVKEGQNLFSIKSNRKNEDGIEVDHRLVQSIKDKIDILSKASTNERRRHRNALMQLSDETKRNEKLLAQIQEQIDTQFQIIKSFQTILSETEQLLQSGHIAKIEYNSRKERFLNHTQELAALRRQQIDLENKIDGYESKKSDLELNFQKKELDFEREILSLRERLLSLENDRLTYIPAPVSGQVSGLQAIAGNSVTGSIPMLSIVPVDQELYAHLYVPANSIGFVKRDQRVKLMFDAYDYRKFGAYDGVVTSITDTLFTPREVGPSITIKEPCYRVTIKLARQTVDAYGEQVTLRPNMRLKADIVLASRRLYEWLLDPFTRFRRAA</sequence>
<dbReference type="PRINTS" id="PR01490">
    <property type="entry name" value="RTXTOXIND"/>
</dbReference>
<accession>A0A3M0CL26</accession>
<reference evidence="4 5" key="1">
    <citation type="submission" date="2018-10" db="EMBL/GenBank/DDBJ databases">
        <title>Genomic Encyclopedia of Archaeal and Bacterial Type Strains, Phase II (KMG-II): from individual species to whole genera.</title>
        <authorList>
            <person name="Goeker M."/>
        </authorList>
    </citation>
    <scope>NUCLEOTIDE SEQUENCE [LARGE SCALE GENOMIC DNA]</scope>
    <source>
        <strain evidence="4 5">DSM 25217</strain>
    </source>
</reference>
<feature type="domain" description="AprE-like beta-barrel" evidence="3">
    <location>
        <begin position="285"/>
        <end position="377"/>
    </location>
</feature>
<gene>
    <name evidence="4" type="ORF">BXY39_1859</name>
</gene>
<dbReference type="InParanoid" id="A0A3M0CL26"/>
<dbReference type="PANTHER" id="PTHR30386:SF28">
    <property type="entry name" value="EXPORTED PROTEIN"/>
    <property type="match status" value="1"/>
</dbReference>
<organism evidence="4 5">
    <name type="scientific">Eilatimonas milleporae</name>
    <dbReference type="NCBI Taxonomy" id="911205"/>
    <lineage>
        <taxon>Bacteria</taxon>
        <taxon>Pseudomonadati</taxon>
        <taxon>Pseudomonadota</taxon>
        <taxon>Alphaproteobacteria</taxon>
        <taxon>Kordiimonadales</taxon>
        <taxon>Kordiimonadaceae</taxon>
        <taxon>Eilatimonas</taxon>
    </lineage>
</organism>
<feature type="coiled-coil region" evidence="1">
    <location>
        <begin position="184"/>
        <end position="243"/>
    </location>
</feature>
<keyword evidence="2" id="KW-0472">Membrane</keyword>
<comment type="caution">
    <text evidence="4">The sequence shown here is derived from an EMBL/GenBank/DDBJ whole genome shotgun (WGS) entry which is preliminary data.</text>
</comment>
<name>A0A3M0CL26_9PROT</name>
<evidence type="ECO:0000313" key="5">
    <source>
        <dbReference type="Proteomes" id="UP000271227"/>
    </source>
</evidence>
<protein>
    <submittedName>
        <fullName evidence="4">Multidrug resistance efflux pump</fullName>
    </submittedName>
</protein>